<proteinExistence type="predicted"/>
<name>A0A075HRL8_9EURY</name>
<dbReference type="Pfam" id="PF02441">
    <property type="entry name" value="Flavoprotein"/>
    <property type="match status" value="1"/>
</dbReference>
<dbReference type="InterPro" id="IPR005252">
    <property type="entry name" value="CoaBC"/>
</dbReference>
<evidence type="ECO:0000256" key="2">
    <source>
        <dbReference type="ARBA" id="ARBA00023239"/>
    </source>
</evidence>
<dbReference type="SUPFAM" id="SSF52507">
    <property type="entry name" value="Homo-oligomeric flavin-containing Cys decarboxylases, HFCD"/>
    <property type="match status" value="1"/>
</dbReference>
<organism evidence="5">
    <name type="scientific">uncultured marine group II/III euryarchaeote KM3_85_C06</name>
    <dbReference type="NCBI Taxonomy" id="1456526"/>
    <lineage>
        <taxon>Archaea</taxon>
        <taxon>Methanobacteriati</taxon>
        <taxon>Methanobacteriota</taxon>
        <taxon>environmental samples</taxon>
    </lineage>
</organism>
<protein>
    <submittedName>
        <fullName evidence="5">Phosphopantothenoylcysteine synthetase/decarboxylase (CoaBC, dfp)</fullName>
        <ecNumber evidence="5">4.1.1.36</ecNumber>
    </submittedName>
</protein>
<dbReference type="InterPro" id="IPR007085">
    <property type="entry name" value="DNA/pantothenate-metab_flavo_C"/>
</dbReference>
<reference evidence="5" key="1">
    <citation type="journal article" date="2014" name="Genome Biol. Evol.">
        <title>Pangenome evidence for extensive interdomain horizontal transfer affecting lineage core and shell genes in uncultured planktonic thaumarchaeota and euryarchaeota.</title>
        <authorList>
            <person name="Deschamps P."/>
            <person name="Zivanovic Y."/>
            <person name="Moreira D."/>
            <person name="Rodriguez-Valera F."/>
            <person name="Lopez-Garcia P."/>
        </authorList>
    </citation>
    <scope>NUCLEOTIDE SEQUENCE</scope>
</reference>
<dbReference type="GO" id="GO:0004632">
    <property type="term" value="F:phosphopantothenate--cysteine ligase activity"/>
    <property type="evidence" value="ECO:0007669"/>
    <property type="project" value="InterPro"/>
</dbReference>
<dbReference type="Gene3D" id="3.40.50.10300">
    <property type="entry name" value="CoaB-like"/>
    <property type="match status" value="1"/>
</dbReference>
<dbReference type="GO" id="GO:0015937">
    <property type="term" value="P:coenzyme A biosynthetic process"/>
    <property type="evidence" value="ECO:0007669"/>
    <property type="project" value="InterPro"/>
</dbReference>
<dbReference type="InterPro" id="IPR035929">
    <property type="entry name" value="CoaB-like_sf"/>
</dbReference>
<dbReference type="InterPro" id="IPR036551">
    <property type="entry name" value="Flavin_trans-like"/>
</dbReference>
<dbReference type="Gene3D" id="3.40.50.1950">
    <property type="entry name" value="Flavin prenyltransferase-like"/>
    <property type="match status" value="1"/>
</dbReference>
<keyword evidence="1" id="KW-0210">Decarboxylase</keyword>
<gene>
    <name evidence="5" type="primary">coaBC</name>
    <name evidence="5" type="synonym">dfp</name>
</gene>
<dbReference type="PANTHER" id="PTHR14359:SF6">
    <property type="entry name" value="PHOSPHOPANTOTHENOYLCYSTEINE DECARBOXYLASE"/>
    <property type="match status" value="1"/>
</dbReference>
<sequence>MSDTSDIGVDVTSDTLDGKHILVAISGGIAVVDSVRLLRELRRHGAQITVVMTHSAQQIISPLAIEWASQSQVITDWDSDMAQLDLVDAVLVCPATRHTIGCHIHGILDTPMQMALTAARGRKLPMLFIPSMHNSLSEDIVTEDLCEELENFGHQVFWGEEQEGRRKQPDVVQIIGLLSHLINQNLSNRRRVALTLGATRSAIDSVRWVQNTSSGKTGFDIADYLYRMGHEVIIIKGVVTTDSPLNHTDIRDCKDPETMLSQLLDISQSDNPPDTWIFSAAVLDYTVVNPIIEKIKSGQENFSIELQKSDKHIDIISKSRKNDLKIGFKLESGFTQPELIESAQNSLKNNGLDAVIANHLENVKDGPIRAFWVDAKGTVIGLNDNLSMAKVIENKLSEARDD</sequence>
<dbReference type="SUPFAM" id="SSF102645">
    <property type="entry name" value="CoaB-like"/>
    <property type="match status" value="1"/>
</dbReference>
<accession>A0A075HRL8</accession>
<evidence type="ECO:0000256" key="1">
    <source>
        <dbReference type="ARBA" id="ARBA00022793"/>
    </source>
</evidence>
<dbReference type="Pfam" id="PF04127">
    <property type="entry name" value="DFP"/>
    <property type="match status" value="1"/>
</dbReference>
<dbReference type="PANTHER" id="PTHR14359">
    <property type="entry name" value="HOMO-OLIGOMERIC FLAVIN CONTAINING CYS DECARBOXYLASE FAMILY"/>
    <property type="match status" value="1"/>
</dbReference>
<dbReference type="GO" id="GO:0071513">
    <property type="term" value="C:phosphopantothenoylcysteine decarboxylase complex"/>
    <property type="evidence" value="ECO:0007669"/>
    <property type="project" value="TreeGrafter"/>
</dbReference>
<dbReference type="AlphaFoldDB" id="A0A075HRL8"/>
<feature type="domain" description="Flavoprotein" evidence="3">
    <location>
        <begin position="19"/>
        <end position="130"/>
    </location>
</feature>
<dbReference type="EC" id="4.1.1.36" evidence="5"/>
<dbReference type="GO" id="GO:0010181">
    <property type="term" value="F:FMN binding"/>
    <property type="evidence" value="ECO:0007669"/>
    <property type="project" value="InterPro"/>
</dbReference>
<dbReference type="GO" id="GO:0015941">
    <property type="term" value="P:pantothenate catabolic process"/>
    <property type="evidence" value="ECO:0007669"/>
    <property type="project" value="InterPro"/>
</dbReference>
<dbReference type="GO" id="GO:0004633">
    <property type="term" value="F:phosphopantothenoylcysteine decarboxylase activity"/>
    <property type="evidence" value="ECO:0007669"/>
    <property type="project" value="UniProtKB-EC"/>
</dbReference>
<feature type="domain" description="DNA/pantothenate metabolism flavoprotein C-terminal" evidence="4">
    <location>
        <begin position="190"/>
        <end position="364"/>
    </location>
</feature>
<dbReference type="EMBL" id="KF901126">
    <property type="protein sequence ID" value="AIF19001.1"/>
    <property type="molecule type" value="Genomic_DNA"/>
</dbReference>
<keyword evidence="2 5" id="KW-0456">Lyase</keyword>
<evidence type="ECO:0000259" key="3">
    <source>
        <dbReference type="Pfam" id="PF02441"/>
    </source>
</evidence>
<dbReference type="NCBIfam" id="TIGR00521">
    <property type="entry name" value="coaBC_dfp"/>
    <property type="match status" value="1"/>
</dbReference>
<evidence type="ECO:0000259" key="4">
    <source>
        <dbReference type="Pfam" id="PF04127"/>
    </source>
</evidence>
<dbReference type="InterPro" id="IPR003382">
    <property type="entry name" value="Flavoprotein"/>
</dbReference>
<evidence type="ECO:0000313" key="5">
    <source>
        <dbReference type="EMBL" id="AIF19001.1"/>
    </source>
</evidence>